<dbReference type="AlphaFoldDB" id="I5D6N9"/>
<dbReference type="Pfam" id="PF01795">
    <property type="entry name" value="Methyltransf_5"/>
    <property type="match status" value="1"/>
</dbReference>
<gene>
    <name evidence="8" type="primary">mraW</name>
    <name evidence="7" type="synonym">rsmH</name>
    <name evidence="8" type="ORF">MAGb_0300</name>
</gene>
<dbReference type="SUPFAM" id="SSF81799">
    <property type="entry name" value="Putative methyltransferase TM0872, insert domain"/>
    <property type="match status" value="1"/>
</dbReference>
<dbReference type="NCBIfam" id="TIGR00006">
    <property type="entry name" value="16S rRNA (cytosine(1402)-N(4))-methyltransferase RsmH"/>
    <property type="match status" value="1"/>
</dbReference>
<feature type="binding site" evidence="7">
    <location>
        <position position="107"/>
    </location>
    <ligand>
        <name>S-adenosyl-L-methionine</name>
        <dbReference type="ChEBI" id="CHEBI:59789"/>
    </ligand>
</feature>
<dbReference type="Gene3D" id="1.10.150.170">
    <property type="entry name" value="Putative methyltransferase TM0872, insert domain"/>
    <property type="match status" value="1"/>
</dbReference>
<feature type="binding site" evidence="7">
    <location>
        <begin position="33"/>
        <end position="35"/>
    </location>
    <ligand>
        <name>S-adenosyl-L-methionine</name>
        <dbReference type="ChEBI" id="CHEBI:59789"/>
    </ligand>
</feature>
<dbReference type="InterPro" id="IPR029063">
    <property type="entry name" value="SAM-dependent_MTases_sf"/>
</dbReference>
<dbReference type="STRING" id="1110504.MAGb_0300"/>
<accession>I5D6N9</accession>
<dbReference type="PANTHER" id="PTHR11265">
    <property type="entry name" value="S-ADENOSYL-METHYLTRANSFERASE MRAW"/>
    <property type="match status" value="1"/>
</dbReference>
<comment type="function">
    <text evidence="7">Specifically methylates the N4 position of cytidine in position 1402 (C1402) of 16S rRNA.</text>
</comment>
<feature type="binding site" evidence="7">
    <location>
        <position position="52"/>
    </location>
    <ligand>
        <name>S-adenosyl-L-methionine</name>
        <dbReference type="ChEBI" id="CHEBI:59789"/>
    </ligand>
</feature>
<sequence>MENKHIPILLKEAIESLNIKSDGIYLDLTVGMGGHSSEILKKLKNGLLVGFDKDLFAIEESRKRLSKIGSNFQLIHSDFNNVADELAKLNINAVDGILVDLGISSPQVDNAERGFSYSKDARLDMRMNTNQALDAHFVVNNYSEDELVTIFYNYAEVKLAKQVANAIIKNRPINTTLELAEVIKSAYPAKLLSLKNPCKAVFQAIRIEVNNEFSSINSMLVQTLNLLKKDSSLAIITFHSLEDSIIKKFFGNLIKSKHPSKMPIKEEKNYIVKVYSPSKSEISENNRSRSAKLRVLTKLI</sequence>
<evidence type="ECO:0000256" key="4">
    <source>
        <dbReference type="ARBA" id="ARBA00022603"/>
    </source>
</evidence>
<keyword evidence="3 7" id="KW-0698">rRNA processing</keyword>
<evidence type="ECO:0000313" key="9">
    <source>
        <dbReference type="Proteomes" id="UP000003181"/>
    </source>
</evidence>
<evidence type="ECO:0000256" key="1">
    <source>
        <dbReference type="ARBA" id="ARBA00010396"/>
    </source>
</evidence>
<comment type="caution">
    <text evidence="8">The sequence shown here is derived from an EMBL/GenBank/DDBJ whole genome shotgun (WGS) entry which is preliminary data.</text>
</comment>
<dbReference type="EMBL" id="AJPR01000003">
    <property type="protein sequence ID" value="EIN15348.1"/>
    <property type="molecule type" value="Genomic_DNA"/>
</dbReference>
<evidence type="ECO:0000256" key="6">
    <source>
        <dbReference type="ARBA" id="ARBA00022691"/>
    </source>
</evidence>
<comment type="catalytic activity">
    <reaction evidence="7">
        <text>cytidine(1402) in 16S rRNA + S-adenosyl-L-methionine = N(4)-methylcytidine(1402) in 16S rRNA + S-adenosyl-L-homocysteine + H(+)</text>
        <dbReference type="Rhea" id="RHEA:42928"/>
        <dbReference type="Rhea" id="RHEA-COMP:10286"/>
        <dbReference type="Rhea" id="RHEA-COMP:10287"/>
        <dbReference type="ChEBI" id="CHEBI:15378"/>
        <dbReference type="ChEBI" id="CHEBI:57856"/>
        <dbReference type="ChEBI" id="CHEBI:59789"/>
        <dbReference type="ChEBI" id="CHEBI:74506"/>
        <dbReference type="ChEBI" id="CHEBI:82748"/>
        <dbReference type="EC" id="2.1.1.199"/>
    </reaction>
</comment>
<dbReference type="PANTHER" id="PTHR11265:SF0">
    <property type="entry name" value="12S RRNA N4-METHYLCYTIDINE METHYLTRANSFERASE"/>
    <property type="match status" value="1"/>
</dbReference>
<reference evidence="8 9" key="1">
    <citation type="journal article" date="2012" name="Appl. Environ. Microbiol.">
        <title>Emergence of Atypical Mycoplasma agalactiae Strains Harboring a New Prophage and Associated with an Alpine Wild Ungulate Mortality Episode.</title>
        <authorList>
            <person name="Tardy F."/>
            <person name="Baranowski E."/>
            <person name="Nouvel L.X."/>
            <person name="Mick V."/>
            <person name="Manso-Silvan L."/>
            <person name="Thiaucourt F."/>
            <person name="Thebault P."/>
            <person name="Breton M."/>
            <person name="Sirand-Pugnet P."/>
            <person name="Blanchard A."/>
            <person name="Garnier A."/>
            <person name="Gibert P."/>
            <person name="Game Y."/>
            <person name="Poumarat F."/>
            <person name="Citti C."/>
        </authorList>
    </citation>
    <scope>NUCLEOTIDE SEQUENCE [LARGE SCALE GENOMIC DNA]</scope>
    <source>
        <strain evidence="8 9">14628</strain>
    </source>
</reference>
<comment type="similarity">
    <text evidence="1 7">Belongs to the methyltransferase superfamily. RsmH family.</text>
</comment>
<dbReference type="GO" id="GO:0005737">
    <property type="term" value="C:cytoplasm"/>
    <property type="evidence" value="ECO:0007669"/>
    <property type="project" value="UniProtKB-SubCell"/>
</dbReference>
<keyword evidence="5 7" id="KW-0808">Transferase</keyword>
<evidence type="ECO:0000256" key="2">
    <source>
        <dbReference type="ARBA" id="ARBA00022490"/>
    </source>
</evidence>
<feature type="binding site" evidence="7">
    <location>
        <position position="79"/>
    </location>
    <ligand>
        <name>S-adenosyl-L-methionine</name>
        <dbReference type="ChEBI" id="CHEBI:59789"/>
    </ligand>
</feature>
<comment type="subcellular location">
    <subcellularLocation>
        <location evidence="7">Cytoplasm</location>
    </subcellularLocation>
</comment>
<dbReference type="OrthoDB" id="9806637at2"/>
<dbReference type="HAMAP" id="MF_01007">
    <property type="entry name" value="16SrRNA_methyltr_H"/>
    <property type="match status" value="1"/>
</dbReference>
<dbReference type="PATRIC" id="fig|1110504.5.peg.31"/>
<proteinExistence type="inferred from homology"/>
<dbReference type="Gene3D" id="3.40.50.150">
    <property type="entry name" value="Vaccinia Virus protein VP39"/>
    <property type="match status" value="1"/>
</dbReference>
<dbReference type="InterPro" id="IPR023397">
    <property type="entry name" value="SAM-dep_MeTrfase_MraW_recog"/>
</dbReference>
<evidence type="ECO:0000256" key="5">
    <source>
        <dbReference type="ARBA" id="ARBA00022679"/>
    </source>
</evidence>
<dbReference type="GO" id="GO:0070475">
    <property type="term" value="P:rRNA base methylation"/>
    <property type="evidence" value="ECO:0007669"/>
    <property type="project" value="UniProtKB-UniRule"/>
</dbReference>
<dbReference type="InterPro" id="IPR002903">
    <property type="entry name" value="RsmH"/>
</dbReference>
<dbReference type="RefSeq" id="WP_004023808.1">
    <property type="nucleotide sequence ID" value="NZ_AJPR01000003.1"/>
</dbReference>
<evidence type="ECO:0000313" key="8">
    <source>
        <dbReference type="EMBL" id="EIN15348.1"/>
    </source>
</evidence>
<dbReference type="EC" id="2.1.1.199" evidence="7"/>
<keyword evidence="6 7" id="KW-0949">S-adenosyl-L-methionine</keyword>
<organism evidence="8 9">
    <name type="scientific">Mycoplasmopsis agalactiae 14628</name>
    <dbReference type="NCBI Taxonomy" id="1110504"/>
    <lineage>
        <taxon>Bacteria</taxon>
        <taxon>Bacillati</taxon>
        <taxon>Mycoplasmatota</taxon>
        <taxon>Mycoplasmoidales</taxon>
        <taxon>Metamycoplasmataceae</taxon>
        <taxon>Mycoplasmopsis</taxon>
    </lineage>
</organism>
<dbReference type="Proteomes" id="UP000003181">
    <property type="component" value="Unassembled WGS sequence"/>
</dbReference>
<evidence type="ECO:0000256" key="3">
    <source>
        <dbReference type="ARBA" id="ARBA00022552"/>
    </source>
</evidence>
<keyword evidence="2 7" id="KW-0963">Cytoplasm</keyword>
<dbReference type="SUPFAM" id="SSF53335">
    <property type="entry name" value="S-adenosyl-L-methionine-dependent methyltransferases"/>
    <property type="match status" value="1"/>
</dbReference>
<evidence type="ECO:0000256" key="7">
    <source>
        <dbReference type="HAMAP-Rule" id="MF_01007"/>
    </source>
</evidence>
<dbReference type="GO" id="GO:0071424">
    <property type="term" value="F:rRNA (cytosine-N4-)-methyltransferase activity"/>
    <property type="evidence" value="ECO:0007669"/>
    <property type="project" value="UniProtKB-UniRule"/>
</dbReference>
<name>I5D6N9_MYCAA</name>
<keyword evidence="4 7" id="KW-0489">Methyltransferase</keyword>
<dbReference type="PIRSF" id="PIRSF004486">
    <property type="entry name" value="MraW"/>
    <property type="match status" value="1"/>
</dbReference>
<protein>
    <recommendedName>
        <fullName evidence="7">Ribosomal RNA small subunit methyltransferase H</fullName>
        <ecNumber evidence="7">2.1.1.199</ecNumber>
    </recommendedName>
    <alternativeName>
        <fullName evidence="7">16S rRNA m(4)C1402 methyltransferase</fullName>
    </alternativeName>
    <alternativeName>
        <fullName evidence="7">rRNA (cytosine-N(4)-)-methyltransferase RsmH</fullName>
    </alternativeName>
</protein>
<feature type="binding site" evidence="7">
    <location>
        <position position="100"/>
    </location>
    <ligand>
        <name>S-adenosyl-L-methionine</name>
        <dbReference type="ChEBI" id="CHEBI:59789"/>
    </ligand>
</feature>